<evidence type="ECO:0000313" key="1">
    <source>
        <dbReference type="EMBL" id="KAJ4151477.1"/>
    </source>
</evidence>
<keyword evidence="2" id="KW-1185">Reference proteome</keyword>
<reference evidence="1" key="1">
    <citation type="journal article" date="2023" name="Access Microbiol">
        <title>De-novo genome assembly for Akanthomyces muscarius, a biocontrol agent of insect agricultural pests.</title>
        <authorList>
            <person name="Erdos Z."/>
            <person name="Studholme D.J."/>
            <person name="Raymond B."/>
            <person name="Sharma M."/>
        </authorList>
    </citation>
    <scope>NUCLEOTIDE SEQUENCE</scope>
    <source>
        <strain evidence="1">Ve6</strain>
    </source>
</reference>
<gene>
    <name evidence="1" type="ORF">LMH87_012174</name>
</gene>
<dbReference type="EMBL" id="JAJHUN010000009">
    <property type="protein sequence ID" value="KAJ4151477.1"/>
    <property type="molecule type" value="Genomic_DNA"/>
</dbReference>
<dbReference type="GO" id="GO:0001228">
    <property type="term" value="F:DNA-binding transcription activator activity, RNA polymerase II-specific"/>
    <property type="evidence" value="ECO:0007669"/>
    <property type="project" value="TreeGrafter"/>
</dbReference>
<dbReference type="PANTHER" id="PTHR47784:SF9">
    <property type="entry name" value="ZN(II)2CYS6 TRANSCRIPTION FACTOR (EUROFUNG)"/>
    <property type="match status" value="1"/>
</dbReference>
<evidence type="ECO:0008006" key="3">
    <source>
        <dbReference type="Google" id="ProtNLM"/>
    </source>
</evidence>
<dbReference type="AlphaFoldDB" id="A0A9W8UKN3"/>
<dbReference type="RefSeq" id="XP_056053191.1">
    <property type="nucleotide sequence ID" value="XM_056201439.1"/>
</dbReference>
<dbReference type="KEGG" id="amus:LMH87_012174"/>
<proteinExistence type="predicted"/>
<dbReference type="Proteomes" id="UP001144673">
    <property type="component" value="Chromosome 4"/>
</dbReference>
<dbReference type="PANTHER" id="PTHR47784">
    <property type="entry name" value="STEROL UPTAKE CONTROL PROTEIN 2"/>
    <property type="match status" value="1"/>
</dbReference>
<evidence type="ECO:0000313" key="2">
    <source>
        <dbReference type="Proteomes" id="UP001144673"/>
    </source>
</evidence>
<protein>
    <recommendedName>
        <fullName evidence="3">C6 finger domain protein</fullName>
    </recommendedName>
</protein>
<accession>A0A9W8UKN3</accession>
<comment type="caution">
    <text evidence="1">The sequence shown here is derived from an EMBL/GenBank/DDBJ whole genome shotgun (WGS) entry which is preliminary data.</text>
</comment>
<sequence length="288" mass="32447">MVDTWGIQTLQAAFEHPCLMHGLLAVAAVHDRHLGLAPTSRRTLRELHHWSQCTILFAKMLSGTIKEEFKDPCWATAATLGILTFASTDVDATTSKQPWPLGPEDSSDLEWLRLGAGKMKLWQLLNPLRPQSAFKPMAHVLARISEPLPDRGVDGVPPDLARFCGMDEASTAGNNAYHNIAHGLAQLQDVQGLQDGYGSALRVSGHMSGAFEALLREKDLMALILLCMWYETARKTKWWIEMRAKYEYAAIRSYIQLHHSEHIAVKRCFDEMVETCIFEEKKILDTHR</sequence>
<organism evidence="1 2">
    <name type="scientific">Akanthomyces muscarius</name>
    <name type="common">Entomopathogenic fungus</name>
    <name type="synonym">Lecanicillium muscarium</name>
    <dbReference type="NCBI Taxonomy" id="2231603"/>
    <lineage>
        <taxon>Eukaryota</taxon>
        <taxon>Fungi</taxon>
        <taxon>Dikarya</taxon>
        <taxon>Ascomycota</taxon>
        <taxon>Pezizomycotina</taxon>
        <taxon>Sordariomycetes</taxon>
        <taxon>Hypocreomycetidae</taxon>
        <taxon>Hypocreales</taxon>
        <taxon>Cordycipitaceae</taxon>
        <taxon>Akanthomyces</taxon>
    </lineage>
</organism>
<dbReference type="InterPro" id="IPR053157">
    <property type="entry name" value="Sterol_Uptake_Regulator"/>
</dbReference>
<dbReference type="GeneID" id="80899333"/>
<name>A0A9W8UKN3_AKAMU</name>